<dbReference type="InterPro" id="IPR054505">
    <property type="entry name" value="Myb_DNA-bind_8"/>
</dbReference>
<evidence type="ECO:0000313" key="3">
    <source>
        <dbReference type="EMBL" id="SPO05750.1"/>
    </source>
</evidence>
<protein>
    <recommendedName>
        <fullName evidence="2">Myb-like DNA-binding domain-containing protein</fullName>
    </recommendedName>
</protein>
<feature type="domain" description="Myb-like DNA-binding" evidence="2">
    <location>
        <begin position="8"/>
        <end position="56"/>
    </location>
</feature>
<keyword evidence="4" id="KW-1185">Reference proteome</keyword>
<feature type="compositionally biased region" description="Basic and acidic residues" evidence="1">
    <location>
        <begin position="79"/>
        <end position="108"/>
    </location>
</feature>
<name>A0AAE8N3R8_9PEZI</name>
<evidence type="ECO:0000313" key="4">
    <source>
        <dbReference type="Proteomes" id="UP001187682"/>
    </source>
</evidence>
<dbReference type="Proteomes" id="UP001187682">
    <property type="component" value="Unassembled WGS sequence"/>
</dbReference>
<proteinExistence type="predicted"/>
<comment type="caution">
    <text evidence="3">The sequence shown here is derived from an EMBL/GenBank/DDBJ whole genome shotgun (WGS) entry which is preliminary data.</text>
</comment>
<dbReference type="Pfam" id="PF22980">
    <property type="entry name" value="Myb_DNA-bind_8"/>
    <property type="match status" value="1"/>
</dbReference>
<sequence>MANNDNQMTRFLFAILRQKCLKDIDWNEVARDPILAQPITNGHAARMRYSRFKSAMLGLEPQKRAAKNAGVTKTKSSKAKKEPKTKQEDTIKSEHRDKLSGVKREASPQKHGVKQERKHHATPFHSQFTPVSMMDSPTDLQARLLTPCSDGSPNLLMTPASDLLSAGSTFDMGHCDHSHSEQDSWADPPLFSAFDAAYDIEGYGDAMHGNEALGHSHEFSADDLLEAAASSIHVKSEAWDSQFL</sequence>
<evidence type="ECO:0000259" key="2">
    <source>
        <dbReference type="Pfam" id="PF22980"/>
    </source>
</evidence>
<feature type="region of interest" description="Disordered" evidence="1">
    <location>
        <begin position="61"/>
        <end position="122"/>
    </location>
</feature>
<organism evidence="3 4">
    <name type="scientific">Cephalotrichum gorgonifer</name>
    <dbReference type="NCBI Taxonomy" id="2041049"/>
    <lineage>
        <taxon>Eukaryota</taxon>
        <taxon>Fungi</taxon>
        <taxon>Dikarya</taxon>
        <taxon>Ascomycota</taxon>
        <taxon>Pezizomycotina</taxon>
        <taxon>Sordariomycetes</taxon>
        <taxon>Hypocreomycetidae</taxon>
        <taxon>Microascales</taxon>
        <taxon>Microascaceae</taxon>
        <taxon>Cephalotrichum</taxon>
    </lineage>
</organism>
<dbReference type="EMBL" id="ONZQ02000013">
    <property type="protein sequence ID" value="SPO05750.1"/>
    <property type="molecule type" value="Genomic_DNA"/>
</dbReference>
<evidence type="ECO:0000256" key="1">
    <source>
        <dbReference type="SAM" id="MobiDB-lite"/>
    </source>
</evidence>
<dbReference type="AlphaFoldDB" id="A0AAE8N3R8"/>
<accession>A0AAE8N3R8</accession>
<reference evidence="3" key="1">
    <citation type="submission" date="2018-03" db="EMBL/GenBank/DDBJ databases">
        <authorList>
            <person name="Guldener U."/>
        </authorList>
    </citation>
    <scope>NUCLEOTIDE SEQUENCE</scope>
</reference>
<gene>
    <name evidence="3" type="ORF">DNG_08437</name>
</gene>